<protein>
    <submittedName>
        <fullName evidence="1">Uncharacterized protein</fullName>
    </submittedName>
</protein>
<accession>A0A8C4UEH7</accession>
<name>A0A8C4UEH7_FALTI</name>
<keyword evidence="2" id="KW-1185">Reference proteome</keyword>
<proteinExistence type="predicted"/>
<evidence type="ECO:0000313" key="2">
    <source>
        <dbReference type="Proteomes" id="UP000694562"/>
    </source>
</evidence>
<dbReference type="Ensembl" id="ENSFTIT00000010244.1">
    <property type="protein sequence ID" value="ENSFTIP00000009809.1"/>
    <property type="gene ID" value="ENSFTIG00000006630.1"/>
</dbReference>
<dbReference type="AlphaFoldDB" id="A0A8C4UEH7"/>
<dbReference type="Proteomes" id="UP000694562">
    <property type="component" value="Unplaced"/>
</dbReference>
<evidence type="ECO:0000313" key="1">
    <source>
        <dbReference type="Ensembl" id="ENSFTIP00000009809.1"/>
    </source>
</evidence>
<reference evidence="1" key="1">
    <citation type="submission" date="2025-08" db="UniProtKB">
        <authorList>
            <consortium name="Ensembl"/>
        </authorList>
    </citation>
    <scope>IDENTIFICATION</scope>
</reference>
<reference evidence="1" key="2">
    <citation type="submission" date="2025-09" db="UniProtKB">
        <authorList>
            <consortium name="Ensembl"/>
        </authorList>
    </citation>
    <scope>IDENTIFICATION</scope>
</reference>
<sequence length="110" mass="10933">GADLKALSMAPPAAVGSKCPCHQPCLCFASQCPQTAAQAAAGVGTRADTLGTVVVFGSTLCSPPLPAAAAGVPVPSSVPLQLPPFPRQLTCPVSPEVTPYGCEETDLICG</sequence>
<organism evidence="1 2">
    <name type="scientific">Falco tinnunculus</name>
    <name type="common">Common kestrel</name>
    <dbReference type="NCBI Taxonomy" id="100819"/>
    <lineage>
        <taxon>Eukaryota</taxon>
        <taxon>Metazoa</taxon>
        <taxon>Chordata</taxon>
        <taxon>Craniata</taxon>
        <taxon>Vertebrata</taxon>
        <taxon>Euteleostomi</taxon>
        <taxon>Archelosauria</taxon>
        <taxon>Archosauria</taxon>
        <taxon>Dinosauria</taxon>
        <taxon>Saurischia</taxon>
        <taxon>Theropoda</taxon>
        <taxon>Coelurosauria</taxon>
        <taxon>Aves</taxon>
        <taxon>Neognathae</taxon>
        <taxon>Neoaves</taxon>
        <taxon>Telluraves</taxon>
        <taxon>Australaves</taxon>
        <taxon>Falconiformes</taxon>
        <taxon>Falconidae</taxon>
        <taxon>Falco</taxon>
    </lineage>
</organism>